<dbReference type="RefSeq" id="WP_055422271.1">
    <property type="nucleotide sequence ID" value="NZ_CP019724.1"/>
</dbReference>
<name>A0A1S6JIR8_9ACTN</name>
<dbReference type="OrthoDB" id="4326197at2"/>
<dbReference type="KEGG" id="spac:B1H29_36665"/>
<evidence type="ECO:0000313" key="3">
    <source>
        <dbReference type="Proteomes" id="UP000189443"/>
    </source>
</evidence>
<evidence type="ECO:0000313" key="1">
    <source>
        <dbReference type="EMBL" id="AQS65618.1"/>
    </source>
</evidence>
<dbReference type="InterPro" id="IPR025851">
    <property type="entry name" value="SUKH-4"/>
</dbReference>
<protein>
    <recommendedName>
        <fullName evidence="4">SUKH-4 immunity protein</fullName>
    </recommendedName>
</protein>
<evidence type="ECO:0008006" key="4">
    <source>
        <dbReference type="Google" id="ProtNLM"/>
    </source>
</evidence>
<keyword evidence="3" id="KW-1185">Reference proteome</keyword>
<accession>A0A1S6JIR8</accession>
<organism evidence="2 3">
    <name type="scientific">Streptomyces pactum</name>
    <dbReference type="NCBI Taxonomy" id="68249"/>
    <lineage>
        <taxon>Bacteria</taxon>
        <taxon>Bacillati</taxon>
        <taxon>Actinomycetota</taxon>
        <taxon>Actinomycetes</taxon>
        <taxon>Kitasatosporales</taxon>
        <taxon>Streptomycetaceae</taxon>
        <taxon>Streptomyces</taxon>
    </lineage>
</organism>
<dbReference type="KEGG" id="spac:B1H29_00395"/>
<evidence type="ECO:0000313" key="2">
    <source>
        <dbReference type="EMBL" id="AQS71636.1"/>
    </source>
</evidence>
<dbReference type="Proteomes" id="UP000189443">
    <property type="component" value="Chromosome"/>
</dbReference>
<gene>
    <name evidence="1" type="ORF">B1H29_00395</name>
    <name evidence="2" type="ORF">B1H29_36665</name>
</gene>
<dbReference type="Pfam" id="PF14435">
    <property type="entry name" value="SUKH-4"/>
    <property type="match status" value="1"/>
</dbReference>
<dbReference type="AlphaFoldDB" id="A0A1S6JIR8"/>
<dbReference type="EMBL" id="CP019724">
    <property type="protein sequence ID" value="AQS71636.1"/>
    <property type="molecule type" value="Genomic_DNA"/>
</dbReference>
<sequence>MNIDLVNLGIVHGGAELIVPHEFFSYRSLDSLEAVESDSGKALIRFGVFGLSVSVYLDQDSQEVLYGLNPGDVNIVNTSFPHFTQCVLRLSEMFPFYAEDSDADEWEEAAQRVEDVIREIDPSAYREGSFWYEFRWDVTTGDFHD</sequence>
<reference evidence="2 3" key="1">
    <citation type="submission" date="2017-02" db="EMBL/GenBank/DDBJ databases">
        <title>Streptomyces pactum ACT12 Genome sequencing and assembly.</title>
        <authorList>
            <person name="Xue Q."/>
            <person name="Yan X."/>
            <person name="Jia L."/>
            <person name="Yan H."/>
        </authorList>
    </citation>
    <scope>NUCLEOTIDE SEQUENCE [LARGE SCALE GENOMIC DNA]</scope>
    <source>
        <strain evidence="2 3">ACT12</strain>
    </source>
</reference>
<proteinExistence type="predicted"/>
<dbReference type="EMBL" id="CP019724">
    <property type="protein sequence ID" value="AQS65618.1"/>
    <property type="molecule type" value="Genomic_DNA"/>
</dbReference>